<dbReference type="Gene3D" id="3.90.1640.10">
    <property type="entry name" value="inorganic pyrophosphatase (n-terminal core)"/>
    <property type="match status" value="1"/>
</dbReference>
<evidence type="ECO:0000313" key="4">
    <source>
        <dbReference type="Proteomes" id="UP000051749"/>
    </source>
</evidence>
<evidence type="ECO:0000259" key="2">
    <source>
        <dbReference type="Pfam" id="PF02272"/>
    </source>
</evidence>
<dbReference type="Gene3D" id="3.10.310.30">
    <property type="match status" value="1"/>
</dbReference>
<sequence>MFAVNKGNEAIIQQILSEIEKYQTVIIQRHRDADPDAIGSQVGLAQLLRISYPHKTIYTVGEEEPIFDWIGKMQSVEELTYSNALVIVVDTPSCERISGSHYFLGAQTIKIDHHVNMDSFADLNWTDESFSSASEMIYYLVAHSKNHLKLDKNSARCLYAGIVGDTGRFLYDDTSSYTFFVASKLLEYGFDAPTVNRFEEDMSPKVAKLMAYVLQNVTILDSGLAYIILNQQILQKMTLSSGEVDTIIPVVGKIATVKIWAIFRENENHTYHANLRSKKMVVYDIAKKHHGGDHPLSSGADAKNKAEIEQIIEELNALLSD</sequence>
<dbReference type="Pfam" id="PF02272">
    <property type="entry name" value="DHHA1"/>
    <property type="match status" value="1"/>
</dbReference>
<dbReference type="OrthoDB" id="9803668at2"/>
<accession>A0A0R2JY12</accession>
<dbReference type="SUPFAM" id="SSF64182">
    <property type="entry name" value="DHH phosphoesterases"/>
    <property type="match status" value="1"/>
</dbReference>
<dbReference type="STRING" id="319653.SAMN04487973_11128"/>
<dbReference type="PATRIC" id="fig|319653.3.peg.742"/>
<proteinExistence type="predicted"/>
<name>A0A0R2JY12_9LACO</name>
<gene>
    <name evidence="3" type="ORF">IV87_GL000732</name>
</gene>
<protein>
    <submittedName>
        <fullName evidence="3">Phosphoesterase, DHH family protein</fullName>
    </submittedName>
</protein>
<dbReference type="PANTHER" id="PTHR47618:SF1">
    <property type="entry name" value="BIFUNCTIONAL OLIGORIBONUCLEASE AND PAP PHOSPHATASE NRNA"/>
    <property type="match status" value="1"/>
</dbReference>
<evidence type="ECO:0000259" key="1">
    <source>
        <dbReference type="Pfam" id="PF01368"/>
    </source>
</evidence>
<dbReference type="PANTHER" id="PTHR47618">
    <property type="entry name" value="BIFUNCTIONAL OLIGORIBONUCLEASE AND PAP PHOSPHATASE NRNA"/>
    <property type="match status" value="1"/>
</dbReference>
<dbReference type="InterPro" id="IPR003156">
    <property type="entry name" value="DHHA1_dom"/>
</dbReference>
<dbReference type="InterPro" id="IPR001667">
    <property type="entry name" value="DDH_dom"/>
</dbReference>
<dbReference type="AlphaFoldDB" id="A0A0R2JY12"/>
<organism evidence="3 4">
    <name type="scientific">Pediococcus ethanolidurans</name>
    <dbReference type="NCBI Taxonomy" id="319653"/>
    <lineage>
        <taxon>Bacteria</taxon>
        <taxon>Bacillati</taxon>
        <taxon>Bacillota</taxon>
        <taxon>Bacilli</taxon>
        <taxon>Lactobacillales</taxon>
        <taxon>Lactobacillaceae</taxon>
        <taxon>Pediococcus</taxon>
    </lineage>
</organism>
<dbReference type="EMBL" id="JQBY01000018">
    <property type="protein sequence ID" value="KRN81899.1"/>
    <property type="molecule type" value="Genomic_DNA"/>
</dbReference>
<reference evidence="3 4" key="1">
    <citation type="journal article" date="2015" name="Genome Announc.">
        <title>Expanding the biotechnology potential of lactobacilli through comparative genomics of 213 strains and associated genera.</title>
        <authorList>
            <person name="Sun Z."/>
            <person name="Harris H.M."/>
            <person name="McCann A."/>
            <person name="Guo C."/>
            <person name="Argimon S."/>
            <person name="Zhang W."/>
            <person name="Yang X."/>
            <person name="Jeffery I.B."/>
            <person name="Cooney J.C."/>
            <person name="Kagawa T.F."/>
            <person name="Liu W."/>
            <person name="Song Y."/>
            <person name="Salvetti E."/>
            <person name="Wrobel A."/>
            <person name="Rasinkangas P."/>
            <person name="Parkhill J."/>
            <person name="Rea M.C."/>
            <person name="O'Sullivan O."/>
            <person name="Ritari J."/>
            <person name="Douillard F.P."/>
            <person name="Paul Ross R."/>
            <person name="Yang R."/>
            <person name="Briner A.E."/>
            <person name="Felis G.E."/>
            <person name="de Vos W.M."/>
            <person name="Barrangou R."/>
            <person name="Klaenhammer T.R."/>
            <person name="Caufield P.W."/>
            <person name="Cui Y."/>
            <person name="Zhang H."/>
            <person name="O'Toole P.W."/>
        </authorList>
    </citation>
    <scope>NUCLEOTIDE SEQUENCE [LARGE SCALE GENOMIC DNA]</scope>
    <source>
        <strain evidence="3 4">DSM 22301</strain>
    </source>
</reference>
<dbReference type="InterPro" id="IPR051319">
    <property type="entry name" value="Oligoribo/pAp-PDE_c-di-AMP_PDE"/>
</dbReference>
<comment type="caution">
    <text evidence="3">The sequence shown here is derived from an EMBL/GenBank/DDBJ whole genome shotgun (WGS) entry which is preliminary data.</text>
</comment>
<feature type="domain" description="DHHA1" evidence="2">
    <location>
        <begin position="239"/>
        <end position="320"/>
    </location>
</feature>
<dbReference type="GO" id="GO:0003676">
    <property type="term" value="F:nucleic acid binding"/>
    <property type="evidence" value="ECO:0007669"/>
    <property type="project" value="InterPro"/>
</dbReference>
<evidence type="ECO:0000313" key="3">
    <source>
        <dbReference type="EMBL" id="KRN81899.1"/>
    </source>
</evidence>
<dbReference type="Proteomes" id="UP000051749">
    <property type="component" value="Unassembled WGS sequence"/>
</dbReference>
<dbReference type="Pfam" id="PF01368">
    <property type="entry name" value="DHH"/>
    <property type="match status" value="1"/>
</dbReference>
<feature type="domain" description="DDH" evidence="1">
    <location>
        <begin position="25"/>
        <end position="162"/>
    </location>
</feature>
<dbReference type="InterPro" id="IPR038763">
    <property type="entry name" value="DHH_sf"/>
</dbReference>